<dbReference type="PANTHER" id="PTHR36973">
    <property type="entry name" value="SLL1456 PROTEIN-RELATED"/>
    <property type="match status" value="1"/>
</dbReference>
<dbReference type="NCBIfam" id="TIGR01444">
    <property type="entry name" value="fkbM_fam"/>
    <property type="match status" value="1"/>
</dbReference>
<evidence type="ECO:0000259" key="1">
    <source>
        <dbReference type="Pfam" id="PF05050"/>
    </source>
</evidence>
<dbReference type="PANTHER" id="PTHR36973:SF4">
    <property type="entry name" value="NODULATION PROTEIN"/>
    <property type="match status" value="1"/>
</dbReference>
<name>A0A919CR04_9PROT</name>
<dbReference type="Proteomes" id="UP000630353">
    <property type="component" value="Unassembled WGS sequence"/>
</dbReference>
<dbReference type="EMBL" id="BMZS01000009">
    <property type="protein sequence ID" value="GHD57289.1"/>
    <property type="molecule type" value="Genomic_DNA"/>
</dbReference>
<reference evidence="2" key="1">
    <citation type="journal article" date="2014" name="Int. J. Syst. Evol. Microbiol.">
        <title>Complete genome sequence of Corynebacterium casei LMG S-19264T (=DSM 44701T), isolated from a smear-ripened cheese.</title>
        <authorList>
            <consortium name="US DOE Joint Genome Institute (JGI-PGF)"/>
            <person name="Walter F."/>
            <person name="Albersmeier A."/>
            <person name="Kalinowski J."/>
            <person name="Ruckert C."/>
        </authorList>
    </citation>
    <scope>NUCLEOTIDE SEQUENCE</scope>
    <source>
        <strain evidence="2">KCTC 42651</strain>
    </source>
</reference>
<dbReference type="AlphaFoldDB" id="A0A919CR04"/>
<feature type="domain" description="Methyltransferase FkbM" evidence="1">
    <location>
        <begin position="25"/>
        <end position="171"/>
    </location>
</feature>
<accession>A0A919CR04</accession>
<keyword evidence="3" id="KW-1185">Reference proteome</keyword>
<reference evidence="2" key="2">
    <citation type="submission" date="2020-09" db="EMBL/GenBank/DDBJ databases">
        <authorList>
            <person name="Sun Q."/>
            <person name="Kim S."/>
        </authorList>
    </citation>
    <scope>NUCLEOTIDE SEQUENCE</scope>
    <source>
        <strain evidence="2">KCTC 42651</strain>
    </source>
</reference>
<gene>
    <name evidence="2" type="ORF">GCM10017083_38570</name>
</gene>
<evidence type="ECO:0000313" key="2">
    <source>
        <dbReference type="EMBL" id="GHD57289.1"/>
    </source>
</evidence>
<dbReference type="InterPro" id="IPR029063">
    <property type="entry name" value="SAM-dependent_MTases_sf"/>
</dbReference>
<dbReference type="Pfam" id="PF05050">
    <property type="entry name" value="Methyltransf_21"/>
    <property type="match status" value="1"/>
</dbReference>
<dbReference type="GO" id="GO:0008171">
    <property type="term" value="F:O-methyltransferase activity"/>
    <property type="evidence" value="ECO:0007669"/>
    <property type="project" value="TreeGrafter"/>
</dbReference>
<organism evidence="2 3">
    <name type="scientific">Thalassobaculum fulvum</name>
    <dbReference type="NCBI Taxonomy" id="1633335"/>
    <lineage>
        <taxon>Bacteria</taxon>
        <taxon>Pseudomonadati</taxon>
        <taxon>Pseudomonadota</taxon>
        <taxon>Alphaproteobacteria</taxon>
        <taxon>Rhodospirillales</taxon>
        <taxon>Thalassobaculaceae</taxon>
        <taxon>Thalassobaculum</taxon>
    </lineage>
</organism>
<evidence type="ECO:0000313" key="3">
    <source>
        <dbReference type="Proteomes" id="UP000630353"/>
    </source>
</evidence>
<sequence length="313" mass="35181">MDAGGRYGIHPSWRGYEAPIDYRMFEPEPVEAARLTRKYEGHPDIAVMPFALGAVPDTTIDLFITAHHGYIGATPPNPASLWFGEVRPEEGTVQGSITVPATTLDAYIDANGGRADFLKIDVESHELRVLEGAGRALDRALGVRVELQFDDSFVGQTASSIFHHMIDERDFRLMRFDYDGKGQALSYLTVDGNYGTLCGCDALFVRKFPSIEAWGGEETAAGLVKLAVFALRNGMPDFSVVCLNRLHATGWRVGDEEPEVHRYLRKLFILAAARLRLQSWDLYDLAVDDYRRFFGMQMPTRHEIYESEWLNPN</sequence>
<comment type="caution">
    <text evidence="2">The sequence shown here is derived from an EMBL/GenBank/DDBJ whole genome shotgun (WGS) entry which is preliminary data.</text>
</comment>
<dbReference type="InterPro" id="IPR006342">
    <property type="entry name" value="FkbM_mtfrase"/>
</dbReference>
<dbReference type="SUPFAM" id="SSF53335">
    <property type="entry name" value="S-adenosyl-L-methionine-dependent methyltransferases"/>
    <property type="match status" value="1"/>
</dbReference>
<proteinExistence type="predicted"/>
<dbReference type="Gene3D" id="3.40.50.150">
    <property type="entry name" value="Vaccinia Virus protein VP39"/>
    <property type="match status" value="1"/>
</dbReference>
<dbReference type="InterPro" id="IPR053188">
    <property type="entry name" value="FkbM_Methyltransferase"/>
</dbReference>
<protein>
    <recommendedName>
        <fullName evidence="1">Methyltransferase FkbM domain-containing protein</fullName>
    </recommendedName>
</protein>